<comment type="caution">
    <text evidence="1">The sequence shown here is derived from an EMBL/GenBank/DDBJ whole genome shotgun (WGS) entry which is preliminary data.</text>
</comment>
<accession>A0A9X3DFR5</accession>
<dbReference type="Proteomes" id="UP001142592">
    <property type="component" value="Unassembled WGS sequence"/>
</dbReference>
<dbReference type="InterPro" id="IPR032627">
    <property type="entry name" value="DUF4876"/>
</dbReference>
<proteinExistence type="predicted"/>
<evidence type="ECO:0000313" key="2">
    <source>
        <dbReference type="Proteomes" id="UP001142592"/>
    </source>
</evidence>
<keyword evidence="2" id="KW-1185">Reference proteome</keyword>
<dbReference type="EMBL" id="JAPJUH010000004">
    <property type="protein sequence ID" value="MCX3266206.1"/>
    <property type="molecule type" value="Genomic_DNA"/>
</dbReference>
<sequence>MKQKLSILFVLLVTIIVTGCKKNQEETQPINLSIQLSVDRNKVWFEVPYEKAEITLVNKLNNSKYSLKANHQGLVAVESIVPGAYSINVSLKITGAEFTTLTGTYRESDYYLNYSLDNQSYFGNTDAKIQLINSEIIGGFVIKQVYYAGSNASTGAIFRDQFIEVYNNTSETLYADSLLIAVVYGKINKTADSYSLANNQYDWSKSLNMVATGNANDDYVYVKELFMIPSDGTGKKYPVLAGKSIVIAQTALDHTKPYTTNGGTTQNISNPALTVNLANADFEAYLYPYEQKLEPGRTMFASDVDNPNVPNMETYFATGARDMVLNPQGKESFAILKVDKSFNLNNIPSYALPTVRTVTAATVLYPQLPAKYIIDAVETEAIITADQTPRRLPMAFDSGAASITGGQYSSQSIVRKTAKTIGGRKVLQDTNNSRNDFGQLIKANPGKDEASFIAQ</sequence>
<gene>
    <name evidence="1" type="ORF">OQZ29_15720</name>
</gene>
<protein>
    <submittedName>
        <fullName evidence="1">DUF4876 domain-containing protein</fullName>
    </submittedName>
</protein>
<dbReference type="AlphaFoldDB" id="A0A9X3DFR5"/>
<name>A0A9X3DFR5_9SPHI</name>
<dbReference type="PROSITE" id="PS51257">
    <property type="entry name" value="PROKAR_LIPOPROTEIN"/>
    <property type="match status" value="1"/>
</dbReference>
<evidence type="ECO:0000313" key="1">
    <source>
        <dbReference type="EMBL" id="MCX3266206.1"/>
    </source>
</evidence>
<dbReference type="Pfam" id="PF16215">
    <property type="entry name" value="DUF4876"/>
    <property type="match status" value="1"/>
</dbReference>
<organism evidence="1 2">
    <name type="scientific">Pedobacter agri</name>
    <dbReference type="NCBI Taxonomy" id="454586"/>
    <lineage>
        <taxon>Bacteria</taxon>
        <taxon>Pseudomonadati</taxon>
        <taxon>Bacteroidota</taxon>
        <taxon>Sphingobacteriia</taxon>
        <taxon>Sphingobacteriales</taxon>
        <taxon>Sphingobacteriaceae</taxon>
        <taxon>Pedobacter</taxon>
    </lineage>
</organism>
<reference evidence="1" key="1">
    <citation type="submission" date="2022-11" db="EMBL/GenBank/DDBJ databases">
        <authorList>
            <person name="Graham C."/>
            <person name="Newman J.D."/>
        </authorList>
    </citation>
    <scope>NUCLEOTIDE SEQUENCE</scope>
    <source>
        <strain evidence="1">DSM 19486</strain>
    </source>
</reference>
<dbReference type="RefSeq" id="WP_010602612.1">
    <property type="nucleotide sequence ID" value="NZ_JAPJUH010000004.1"/>
</dbReference>